<proteinExistence type="predicted"/>
<sequence>MGFINSAFIYLADNSMDIRFTIDKNLHFSISIQEIRKGFPVSSWIFFPMPCQLLLLRSRRQ</sequence>
<organism evidence="1">
    <name type="scientific">uncultured Desulfobacterium sp</name>
    <dbReference type="NCBI Taxonomy" id="201089"/>
    <lineage>
        <taxon>Bacteria</taxon>
        <taxon>Pseudomonadati</taxon>
        <taxon>Thermodesulfobacteriota</taxon>
        <taxon>Desulfobacteria</taxon>
        <taxon>Desulfobacterales</taxon>
        <taxon>Desulfobacteriaceae</taxon>
        <taxon>Desulfobacterium</taxon>
        <taxon>environmental samples</taxon>
    </lineage>
</organism>
<dbReference type="AlphaFoldDB" id="A0A445MTB7"/>
<evidence type="ECO:0000313" key="1">
    <source>
        <dbReference type="EMBL" id="SPD72706.1"/>
    </source>
</evidence>
<reference evidence="1" key="1">
    <citation type="submission" date="2018-01" db="EMBL/GenBank/DDBJ databases">
        <authorList>
            <person name="Regsiter A."/>
            <person name="William W."/>
        </authorList>
    </citation>
    <scope>NUCLEOTIDE SEQUENCE</scope>
    <source>
        <strain evidence="1">TRIP AH-1</strain>
    </source>
</reference>
<dbReference type="EMBL" id="OJIN01000058">
    <property type="protein sequence ID" value="SPD72706.1"/>
    <property type="molecule type" value="Genomic_DNA"/>
</dbReference>
<name>A0A445MTB7_9BACT</name>
<accession>A0A445MTB7</accession>
<gene>
    <name evidence="1" type="ORF">PITCH_A1500020</name>
</gene>
<protein>
    <submittedName>
        <fullName evidence="1">Uncharacterized protein</fullName>
    </submittedName>
</protein>